<evidence type="ECO:0000256" key="2">
    <source>
        <dbReference type="ARBA" id="ARBA00022472"/>
    </source>
</evidence>
<evidence type="ECO:0000256" key="1">
    <source>
        <dbReference type="ARBA" id="ARBA00007692"/>
    </source>
</evidence>
<evidence type="ECO:0008006" key="5">
    <source>
        <dbReference type="Google" id="ProtNLM"/>
    </source>
</evidence>
<dbReference type="RefSeq" id="XP_016508099.1">
    <property type="nucleotide sequence ID" value="XM_016652613.1"/>
</dbReference>
<dbReference type="OrthoDB" id="637682at2759"/>
<dbReference type="Gene3D" id="1.25.70.10">
    <property type="entry name" value="Transcription termination factor 3, mitochondrial"/>
    <property type="match status" value="1"/>
</dbReference>
<dbReference type="PANTHER" id="PTHR13068:SF223">
    <property type="entry name" value="MITOCHONDRIAL TRANSCRIPTION TERMINATION FACTOR FAMILY PROTEIN"/>
    <property type="match status" value="1"/>
</dbReference>
<keyword evidence="2" id="KW-0805">Transcription regulation</keyword>
<dbReference type="KEGG" id="nta:107825717"/>
<dbReference type="OMA" id="VLRKWGC"/>
<accession>A0A1S4D497</accession>
<dbReference type="InterPro" id="IPR038538">
    <property type="entry name" value="MTERF_sf"/>
</dbReference>
<dbReference type="SMART" id="SM00733">
    <property type="entry name" value="Mterf"/>
    <property type="match status" value="6"/>
</dbReference>
<protein>
    <recommendedName>
        <fullName evidence="5">Transcription termination factor MTERF9, chloroplastic-like</fullName>
    </recommendedName>
</protein>
<dbReference type="GO" id="GO:0009658">
    <property type="term" value="P:chloroplast organization"/>
    <property type="evidence" value="ECO:0000318"/>
    <property type="project" value="GO_Central"/>
</dbReference>
<keyword evidence="3" id="KW-0809">Transit peptide</keyword>
<name>A0A1S4D497_TOBAC</name>
<dbReference type="GO" id="GO:0006353">
    <property type="term" value="P:DNA-templated transcription termination"/>
    <property type="evidence" value="ECO:0007669"/>
    <property type="project" value="UniProtKB-KW"/>
</dbReference>
<dbReference type="STRING" id="4097.A0A1S4D497"/>
<sequence length="415" mass="47394">MNLRVLVINTRIQQVDPQQATLLRDSGTLPSADLVSPLYFGGSAFCSVRYSSPATPMAFIHLHLLLFSSQHFKISALKHPALNPSRFFFTEAPPAKTIEEEFGATLTKQEETSDVFKQWGFTENDISKIFKRLASSRRMSQTLLQSKLQTLTDLGITSSHLTKIITYRPGLLRRRIEGCWEQRLQFLRNLFGSNEVFLKAVMRNPSLLTYDLDDKIRHVIRIYENLGLSRSDLVSMLLVRPEMISRSSVEDKKLDLIHRTKVEKGSRMYKYVVALILVSRVVTIREKVANLVKNGLPEDEVFQLFGRSPLVSTLSIDKVKRNMDFVIGTVKLSTSVVLNKPSLLLLNLDTVIKPRFLLGEKIESMGLLPQFKGPTVFTALRMTEKRFMEHFIYCHPENARDELLPFYRSAKSPLS</sequence>
<dbReference type="FunFam" id="1.25.70.10:FF:000026">
    <property type="entry name" value="Mitochondrial transcription termination factor family protein"/>
    <property type="match status" value="1"/>
</dbReference>
<keyword evidence="2" id="KW-0804">Transcription</keyword>
<proteinExistence type="inferred from homology"/>
<comment type="similarity">
    <text evidence="1">Belongs to the mTERF family.</text>
</comment>
<dbReference type="PaxDb" id="4097-A0A1S4D497"/>
<dbReference type="InterPro" id="IPR003690">
    <property type="entry name" value="MTERF"/>
</dbReference>
<keyword evidence="2" id="KW-0806">Transcription termination</keyword>
<dbReference type="GO" id="GO:0009507">
    <property type="term" value="C:chloroplast"/>
    <property type="evidence" value="ECO:0000318"/>
    <property type="project" value="GO_Central"/>
</dbReference>
<dbReference type="PANTHER" id="PTHR13068">
    <property type="entry name" value="CGI-12 PROTEIN-RELATED"/>
    <property type="match status" value="1"/>
</dbReference>
<dbReference type="AlphaFoldDB" id="A0A1S4D497"/>
<gene>
    <name evidence="4" type="primary">LOC107825717</name>
</gene>
<evidence type="ECO:0000313" key="4">
    <source>
        <dbReference type="RefSeq" id="XP_016508099.1"/>
    </source>
</evidence>
<dbReference type="GO" id="GO:0003676">
    <property type="term" value="F:nucleic acid binding"/>
    <property type="evidence" value="ECO:0007669"/>
    <property type="project" value="InterPro"/>
</dbReference>
<reference evidence="4" key="1">
    <citation type="submission" date="2025-08" db="UniProtKB">
        <authorList>
            <consortium name="RefSeq"/>
        </authorList>
    </citation>
    <scope>IDENTIFICATION</scope>
</reference>
<organism evidence="4">
    <name type="scientific">Nicotiana tabacum</name>
    <name type="common">Common tobacco</name>
    <dbReference type="NCBI Taxonomy" id="4097"/>
    <lineage>
        <taxon>Eukaryota</taxon>
        <taxon>Viridiplantae</taxon>
        <taxon>Streptophyta</taxon>
        <taxon>Embryophyta</taxon>
        <taxon>Tracheophyta</taxon>
        <taxon>Spermatophyta</taxon>
        <taxon>Magnoliopsida</taxon>
        <taxon>eudicotyledons</taxon>
        <taxon>Gunneridae</taxon>
        <taxon>Pentapetalae</taxon>
        <taxon>asterids</taxon>
        <taxon>lamiids</taxon>
        <taxon>Solanales</taxon>
        <taxon>Solanaceae</taxon>
        <taxon>Nicotianoideae</taxon>
        <taxon>Nicotianeae</taxon>
        <taxon>Nicotiana</taxon>
    </lineage>
</organism>
<dbReference type="Pfam" id="PF02536">
    <property type="entry name" value="mTERF"/>
    <property type="match status" value="1"/>
</dbReference>
<evidence type="ECO:0000256" key="3">
    <source>
        <dbReference type="ARBA" id="ARBA00022946"/>
    </source>
</evidence>